<reference evidence="1" key="1">
    <citation type="submission" date="2019-06" db="EMBL/GenBank/DDBJ databases">
        <authorList>
            <person name="Zheng W."/>
        </authorList>
    </citation>
    <scope>NUCLEOTIDE SEQUENCE</scope>
    <source>
        <strain evidence="1">QDHG01</strain>
    </source>
</reference>
<keyword evidence="2" id="KW-1185">Reference proteome</keyword>
<sequence length="89" mass="9789">MPPPKFQPPPPKPVPMAVIGCLQPPPMFGINPPSSWLLLPGQRNLYKHSDCTEPTCKSTVLLRFHCCLSSSFDLTIQAKDSPGLNYQQG</sequence>
<protein>
    <submittedName>
        <fullName evidence="1">Uncharacterized protein</fullName>
    </submittedName>
</protein>
<dbReference type="Proteomes" id="UP000785679">
    <property type="component" value="Unassembled WGS sequence"/>
</dbReference>
<organism evidence="1 2">
    <name type="scientific">Halteria grandinella</name>
    <dbReference type="NCBI Taxonomy" id="5974"/>
    <lineage>
        <taxon>Eukaryota</taxon>
        <taxon>Sar</taxon>
        <taxon>Alveolata</taxon>
        <taxon>Ciliophora</taxon>
        <taxon>Intramacronucleata</taxon>
        <taxon>Spirotrichea</taxon>
        <taxon>Stichotrichia</taxon>
        <taxon>Sporadotrichida</taxon>
        <taxon>Halteriidae</taxon>
        <taxon>Halteria</taxon>
    </lineage>
</organism>
<gene>
    <name evidence="1" type="ORF">FGO68_gene1390</name>
</gene>
<evidence type="ECO:0000313" key="1">
    <source>
        <dbReference type="EMBL" id="TNV85273.1"/>
    </source>
</evidence>
<dbReference type="AlphaFoldDB" id="A0A8J8P1Q5"/>
<proteinExistence type="predicted"/>
<dbReference type="EMBL" id="RRYP01001966">
    <property type="protein sequence ID" value="TNV85273.1"/>
    <property type="molecule type" value="Genomic_DNA"/>
</dbReference>
<accession>A0A8J8P1Q5</accession>
<name>A0A8J8P1Q5_HALGN</name>
<evidence type="ECO:0000313" key="2">
    <source>
        <dbReference type="Proteomes" id="UP000785679"/>
    </source>
</evidence>
<comment type="caution">
    <text evidence="1">The sequence shown here is derived from an EMBL/GenBank/DDBJ whole genome shotgun (WGS) entry which is preliminary data.</text>
</comment>